<evidence type="ECO:0000259" key="2">
    <source>
        <dbReference type="Pfam" id="PF19066"/>
    </source>
</evidence>
<evidence type="ECO:0000256" key="1">
    <source>
        <dbReference type="SAM" id="MobiDB-lite"/>
    </source>
</evidence>
<proteinExistence type="predicted"/>
<feature type="domain" description="Minor capsid protein P9 transmembrane helices" evidence="2">
    <location>
        <begin position="5"/>
        <end position="70"/>
    </location>
</feature>
<dbReference type="EMBL" id="MN739457">
    <property type="protein sequence ID" value="QHT05574.1"/>
    <property type="molecule type" value="Genomic_DNA"/>
</dbReference>
<evidence type="ECO:0000313" key="3">
    <source>
        <dbReference type="EMBL" id="QHT05574.1"/>
    </source>
</evidence>
<reference evidence="3" key="1">
    <citation type="journal article" date="2020" name="Nature">
        <title>Giant virus diversity and host interactions through global metagenomics.</title>
        <authorList>
            <person name="Schulz F."/>
            <person name="Roux S."/>
            <person name="Paez-Espino D."/>
            <person name="Jungbluth S."/>
            <person name="Walsh D.A."/>
            <person name="Denef V.J."/>
            <person name="McMahon K.D."/>
            <person name="Konstantinidis K.T."/>
            <person name="Eloe-Fadrosh E.A."/>
            <person name="Kyrpides N.C."/>
            <person name="Woyke T."/>
        </authorList>
    </citation>
    <scope>NUCLEOTIDE SEQUENCE</scope>
    <source>
        <strain evidence="3">GVMAG-M-3300021389-45</strain>
    </source>
</reference>
<sequence length="223" mass="25277">MVSLFNDPKQLIREDKILDFWPTKNQMSAERINSTARFIVYATCIVYLIRRDQRILILGLTGLSVLYVMEKSNMIKELYVTDSTGDTMCQLPTKDNPMGNLLMSDYTDNPGRLPACDYTTVKDRVDKKMLDKIPYGPQKSRSPWPEQQRNALARQFVTTPVTDIPGDQTAFAEWLYGARQGPLCRTDSRYCDPDARGVQLEAFGGLQPNGDKRSGMTRGSSYP</sequence>
<feature type="region of interest" description="Disordered" evidence="1">
    <location>
        <begin position="203"/>
        <end position="223"/>
    </location>
</feature>
<dbReference type="InterPro" id="IPR043915">
    <property type="entry name" value="P9_TM"/>
</dbReference>
<accession>A0A6C0CPH1</accession>
<dbReference type="Pfam" id="PF19066">
    <property type="entry name" value="P9_TM"/>
    <property type="match status" value="1"/>
</dbReference>
<dbReference type="AlphaFoldDB" id="A0A6C0CPH1"/>
<name>A0A6C0CPH1_9ZZZZ</name>
<organism evidence="3">
    <name type="scientific">viral metagenome</name>
    <dbReference type="NCBI Taxonomy" id="1070528"/>
    <lineage>
        <taxon>unclassified sequences</taxon>
        <taxon>metagenomes</taxon>
        <taxon>organismal metagenomes</taxon>
    </lineage>
</organism>
<protein>
    <recommendedName>
        <fullName evidence="2">Minor capsid protein P9 transmembrane helices domain-containing protein</fullName>
    </recommendedName>
</protein>